<organism evidence="2 3">
    <name type="scientific">Plectus sambesii</name>
    <dbReference type="NCBI Taxonomy" id="2011161"/>
    <lineage>
        <taxon>Eukaryota</taxon>
        <taxon>Metazoa</taxon>
        <taxon>Ecdysozoa</taxon>
        <taxon>Nematoda</taxon>
        <taxon>Chromadorea</taxon>
        <taxon>Plectida</taxon>
        <taxon>Plectina</taxon>
        <taxon>Plectoidea</taxon>
        <taxon>Plectidae</taxon>
        <taxon>Plectus</taxon>
    </lineage>
</organism>
<keyword evidence="2" id="KW-1185">Reference proteome</keyword>
<protein>
    <submittedName>
        <fullName evidence="3">Uncharacterized protein</fullName>
    </submittedName>
</protein>
<evidence type="ECO:0000313" key="2">
    <source>
        <dbReference type="Proteomes" id="UP000887566"/>
    </source>
</evidence>
<dbReference type="WBParaSite" id="PSAMB.scaffold8970size5533.g31978.t1">
    <property type="protein sequence ID" value="PSAMB.scaffold8970size5533.g31978.t1"/>
    <property type="gene ID" value="PSAMB.scaffold8970size5533.g31978"/>
</dbReference>
<feature type="region of interest" description="Disordered" evidence="1">
    <location>
        <begin position="41"/>
        <end position="166"/>
    </location>
</feature>
<dbReference type="Proteomes" id="UP000887566">
    <property type="component" value="Unplaced"/>
</dbReference>
<accession>A0A914XM54</accession>
<name>A0A914XM54_9BILA</name>
<evidence type="ECO:0000256" key="1">
    <source>
        <dbReference type="SAM" id="MobiDB-lite"/>
    </source>
</evidence>
<reference evidence="3" key="1">
    <citation type="submission" date="2022-11" db="UniProtKB">
        <authorList>
            <consortium name="WormBaseParasite"/>
        </authorList>
    </citation>
    <scope>IDENTIFICATION</scope>
</reference>
<feature type="compositionally biased region" description="Basic and acidic residues" evidence="1">
    <location>
        <begin position="144"/>
        <end position="154"/>
    </location>
</feature>
<feature type="compositionally biased region" description="Basic residues" evidence="1">
    <location>
        <begin position="44"/>
        <end position="60"/>
    </location>
</feature>
<proteinExistence type="predicted"/>
<dbReference type="AlphaFoldDB" id="A0A914XM54"/>
<evidence type="ECO:0000313" key="3">
    <source>
        <dbReference type="WBParaSite" id="PSAMB.scaffold8970size5533.g31978.t1"/>
    </source>
</evidence>
<sequence length="179" mass="19352">MTTGRRRFDRTGESAAARFDLISVAADCVIIKIYRPCAPSPGRATRRRRPASNCSRRKCEHRAILPARPRPQKAIGPVKASSEGGQPPPEGNKCYIDCVKNRAVNGAAVAPPPSRGGTKRGVQSRPARGSDPPSLVLGAGAPEGRPKTNDRQELAPESDDVQQYPLLQMRLLRLGRPQS</sequence>